<dbReference type="RefSeq" id="WP_323439785.1">
    <property type="nucleotide sequence ID" value="NZ_JAYFUH010000263.1"/>
</dbReference>
<name>A0ABU5VCB4_9GAMM</name>
<reference evidence="2 3" key="1">
    <citation type="submission" date="2023-12" db="EMBL/GenBank/DDBJ databases">
        <title>Stenotrophomonas guangdongensis sp. nov., isolated from wilted pepper plants (Capsicum annuum).</title>
        <authorList>
            <person name="Qiu M."/>
            <person name="Li Y."/>
            <person name="Liu Q."/>
            <person name="Zhang X."/>
            <person name="Huang Y."/>
            <person name="Guo R."/>
            <person name="Hu M."/>
            <person name="Zhou J."/>
            <person name="Zhou X."/>
        </authorList>
    </citation>
    <scope>NUCLEOTIDE SEQUENCE [LARGE SCALE GENOMIC DNA]</scope>
    <source>
        <strain evidence="2 3">MH1</strain>
    </source>
</reference>
<dbReference type="Gene3D" id="3.40.91.80">
    <property type="match status" value="1"/>
</dbReference>
<gene>
    <name evidence="2" type="ORF">VA603_19180</name>
</gene>
<organism evidence="2 3">
    <name type="scientific">Stenotrophomonas capsici</name>
    <dbReference type="NCBI Taxonomy" id="3110230"/>
    <lineage>
        <taxon>Bacteria</taxon>
        <taxon>Pseudomonadati</taxon>
        <taxon>Pseudomonadota</taxon>
        <taxon>Gammaproteobacteria</taxon>
        <taxon>Lysobacterales</taxon>
        <taxon>Lysobacteraceae</taxon>
        <taxon>Stenotrophomonas</taxon>
    </lineage>
</organism>
<dbReference type="InterPro" id="IPR015300">
    <property type="entry name" value="DNA-bd_pseudobarrel_sf"/>
</dbReference>
<keyword evidence="3" id="KW-1185">Reference proteome</keyword>
<accession>A0ABU5VCB4</accession>
<dbReference type="SUPFAM" id="SSF52980">
    <property type="entry name" value="Restriction endonuclease-like"/>
    <property type="match status" value="1"/>
</dbReference>
<proteinExistence type="predicted"/>
<keyword evidence="2" id="KW-0378">Hydrolase</keyword>
<dbReference type="EMBL" id="JAYFUH010000263">
    <property type="protein sequence ID" value="MEA5669660.1"/>
    <property type="molecule type" value="Genomic_DNA"/>
</dbReference>
<dbReference type="Proteomes" id="UP001301653">
    <property type="component" value="Unassembled WGS sequence"/>
</dbReference>
<dbReference type="CDD" id="cd22322">
    <property type="entry name" value="EcoRII-like"/>
    <property type="match status" value="1"/>
</dbReference>
<comment type="caution">
    <text evidence="2">The sequence shown here is derived from an EMBL/GenBank/DDBJ whole genome shotgun (WGS) entry which is preliminary data.</text>
</comment>
<evidence type="ECO:0000259" key="1">
    <source>
        <dbReference type="Pfam" id="PF09019"/>
    </source>
</evidence>
<keyword evidence="2" id="KW-0540">Nuclease</keyword>
<dbReference type="InterPro" id="IPR011335">
    <property type="entry name" value="Restrct_endonuc-II-like"/>
</dbReference>
<keyword evidence="2" id="KW-0255">Endonuclease</keyword>
<sequence>MFQINSEESEWELIEHWASRSTKLFLKKLSRNDTSWADDKGKHQAGIYIPRLIRESDYFPPLIAREDKPHIFQASCITFWPQTGERRISGMRHYSNKGPETHLTVVPHDLFRDLSPASWLIGGKLLEPVSDALYWFIVIDSTSQDAELLETSLDIKADFHHELIEPSALLAAGAFEKDVSAELIEQIDAAARQGTLSKLLASVATLPSPSRLAEEAQSLYLAAERMRSLNPYDMEAPGDAVMRISRDHEYRIFKRHELRRRAVEVYSALTKHPDLTTSVVRGFPDLDRIFLSASQQRKTRAGRSFEYHLATLLKAGNVRFEEQAILGGRRPDFVLPDKHSVQLKSERSYNEAAILSAKTTLRERWKQVTHERFNCAIFLATVDDRVSSQALDEMQTADIALVVPESLKTSKEAAYAGHPNVISFKDFFEHEIRRKRPTLLALHPPALL</sequence>
<feature type="domain" description="Restriction endonuclease type II EcoRII C-terminal" evidence="1">
    <location>
        <begin position="289"/>
        <end position="427"/>
    </location>
</feature>
<dbReference type="Pfam" id="PF09019">
    <property type="entry name" value="EcoRII-C"/>
    <property type="match status" value="1"/>
</dbReference>
<dbReference type="InterPro" id="IPR038365">
    <property type="entry name" value="EcoRII_C_sf"/>
</dbReference>
<dbReference type="SUPFAM" id="SSF101936">
    <property type="entry name" value="DNA-binding pseudobarrel domain"/>
    <property type="match status" value="1"/>
</dbReference>
<protein>
    <submittedName>
        <fullName evidence="2">Type II restriction endonuclease</fullName>
    </submittedName>
</protein>
<dbReference type="InterPro" id="IPR015109">
    <property type="entry name" value="Restrct_endonuc_II_EcoRII_C"/>
</dbReference>
<dbReference type="GO" id="GO:0004519">
    <property type="term" value="F:endonuclease activity"/>
    <property type="evidence" value="ECO:0007669"/>
    <property type="project" value="UniProtKB-KW"/>
</dbReference>
<evidence type="ECO:0000313" key="2">
    <source>
        <dbReference type="EMBL" id="MEA5669660.1"/>
    </source>
</evidence>
<dbReference type="Gene3D" id="2.40.330.10">
    <property type="entry name" value="DNA-binding pseudobarrel domain"/>
    <property type="match status" value="1"/>
</dbReference>
<evidence type="ECO:0000313" key="3">
    <source>
        <dbReference type="Proteomes" id="UP001301653"/>
    </source>
</evidence>